<reference evidence="3 4" key="1">
    <citation type="submission" date="2019-03" db="EMBL/GenBank/DDBJ databases">
        <title>Sequencing the genomes of 1000 actinobacteria strains.</title>
        <authorList>
            <person name="Klenk H.-P."/>
        </authorList>
    </citation>
    <scope>NUCLEOTIDE SEQUENCE [LARGE SCALE GENOMIC DNA]</scope>
    <source>
        <strain evidence="3 4">DSM 44969</strain>
    </source>
</reference>
<feature type="transmembrane region" description="Helical" evidence="2">
    <location>
        <begin position="46"/>
        <end position="68"/>
    </location>
</feature>
<name>A0A4R1HHQ9_PSEEN</name>
<dbReference type="AlphaFoldDB" id="A0A4R1HHQ9"/>
<keyword evidence="2" id="KW-0812">Transmembrane</keyword>
<keyword evidence="4" id="KW-1185">Reference proteome</keyword>
<dbReference type="Proteomes" id="UP000295560">
    <property type="component" value="Unassembled WGS sequence"/>
</dbReference>
<gene>
    <name evidence="3" type="ORF">EV378_3909</name>
</gene>
<evidence type="ECO:0000256" key="1">
    <source>
        <dbReference type="SAM" id="MobiDB-lite"/>
    </source>
</evidence>
<feature type="compositionally biased region" description="Low complexity" evidence="1">
    <location>
        <begin position="585"/>
        <end position="597"/>
    </location>
</feature>
<feature type="region of interest" description="Disordered" evidence="1">
    <location>
        <begin position="383"/>
        <end position="656"/>
    </location>
</feature>
<feature type="compositionally biased region" description="Pro residues" evidence="1">
    <location>
        <begin position="388"/>
        <end position="402"/>
    </location>
</feature>
<feature type="transmembrane region" description="Helical" evidence="2">
    <location>
        <begin position="256"/>
        <end position="277"/>
    </location>
</feature>
<protein>
    <submittedName>
        <fullName evidence="3">RsiW-degrading membrane proteinase PrsW (M82 family)</fullName>
    </submittedName>
</protein>
<dbReference type="RefSeq" id="WP_207908806.1">
    <property type="nucleotide sequence ID" value="NZ_SMFZ01000002.1"/>
</dbReference>
<feature type="compositionally biased region" description="Low complexity" evidence="1">
    <location>
        <begin position="414"/>
        <end position="433"/>
    </location>
</feature>
<feature type="compositionally biased region" description="Low complexity" evidence="1">
    <location>
        <begin position="549"/>
        <end position="578"/>
    </location>
</feature>
<comment type="caution">
    <text evidence="3">The sequence shown here is derived from an EMBL/GenBank/DDBJ whole genome shotgun (WGS) entry which is preliminary data.</text>
</comment>
<proteinExistence type="predicted"/>
<feature type="compositionally biased region" description="Basic and acidic residues" evidence="1">
    <location>
        <begin position="633"/>
        <end position="656"/>
    </location>
</feature>
<feature type="transmembrane region" description="Helical" evidence="2">
    <location>
        <begin position="155"/>
        <end position="175"/>
    </location>
</feature>
<dbReference type="PANTHER" id="PTHR36844:SF1">
    <property type="entry name" value="PROTEASE PRSW"/>
    <property type="match status" value="1"/>
</dbReference>
<feature type="compositionally biased region" description="Pro residues" evidence="1">
    <location>
        <begin position="434"/>
        <end position="448"/>
    </location>
</feature>
<keyword evidence="2" id="KW-1133">Transmembrane helix</keyword>
<evidence type="ECO:0000313" key="3">
    <source>
        <dbReference type="EMBL" id="TCK19965.1"/>
    </source>
</evidence>
<feature type="transmembrane region" description="Helical" evidence="2">
    <location>
        <begin position="80"/>
        <end position="99"/>
    </location>
</feature>
<dbReference type="Pfam" id="PF13367">
    <property type="entry name" value="PrsW-protease"/>
    <property type="match status" value="1"/>
</dbReference>
<dbReference type="InterPro" id="IPR026898">
    <property type="entry name" value="PrsW"/>
</dbReference>
<dbReference type="EMBL" id="SMFZ01000002">
    <property type="protein sequence ID" value="TCK19965.1"/>
    <property type="molecule type" value="Genomic_DNA"/>
</dbReference>
<keyword evidence="2" id="KW-0472">Membrane</keyword>
<feature type="compositionally biased region" description="Pro residues" evidence="1">
    <location>
        <begin position="603"/>
        <end position="622"/>
    </location>
</feature>
<dbReference type="GO" id="GO:0008233">
    <property type="term" value="F:peptidase activity"/>
    <property type="evidence" value="ECO:0007669"/>
    <property type="project" value="InterPro"/>
</dbReference>
<feature type="transmembrane region" description="Helical" evidence="2">
    <location>
        <begin position="195"/>
        <end position="217"/>
    </location>
</feature>
<evidence type="ECO:0000313" key="4">
    <source>
        <dbReference type="Proteomes" id="UP000295560"/>
    </source>
</evidence>
<feature type="compositionally biased region" description="Low complexity" evidence="1">
    <location>
        <begin position="480"/>
        <end position="496"/>
    </location>
</feature>
<accession>A0A4R1HHQ9</accession>
<feature type="compositionally biased region" description="Pro residues" evidence="1">
    <location>
        <begin position="497"/>
        <end position="519"/>
    </location>
</feature>
<feature type="transmembrane region" description="Helical" evidence="2">
    <location>
        <begin position="19"/>
        <end position="40"/>
    </location>
</feature>
<evidence type="ECO:0000256" key="2">
    <source>
        <dbReference type="SAM" id="Phobius"/>
    </source>
</evidence>
<dbReference type="PANTHER" id="PTHR36844">
    <property type="entry name" value="PROTEASE PRSW"/>
    <property type="match status" value="1"/>
</dbReference>
<sequence>MVSAAPPTTAAPSAKRRGVLLPVAGLVLLALCALITIGIVEQTIGPVGVLVGTLCAMLPVVPVVATFLWVDRWEPEPPRLLLAAFAWGAGLSALVALLINSSASAVLDAAAGRGAGDLLAPVLVAPIVEEGVKGAFIVGLLIFRRKEFDGVVDGIVYAGVVAAGFAFTENILYLGRTVVDPETSGVLGTLFMRGIASPFAHPLFTCMIGIGAGLAVASRSVATRVAAVFAGYVVAVVLHGMWNAASVLAATPATFFQVYAFVMLPVFVGLIVLVVYARRREAAVVTAELPGFAAAGWIAPSEVPLLADLSRRRGWRALVQRRSGRNAARAVAEYQAAVTELAFLRARISRGAIQDSAAAEHDERVRAVLAARAKAVGMPDALTSAWRLPPPPGWQPPPPPEPDGSYSQPIRLSQGAPAPQGPYGQPVRSGSPGPSAPQPDPLGPPGPSAPQRHPGTVPSHGPGWHPGHPPPGPGQPHPGPGQSHPGPGQSPAGTSHPPGPGGPPPMPAQPTVPVQPPPGGSVRVPPDDRVQPPPRIPAEASPGDPARQPPGGTVQPQPGGTVQPQPGGTVQPQPGDARPGPPAPGTSSGAPSSGPTRPIGPVQAPPAGEPPARPAHARPPGPAVDGSSGPSADHARDPGHAEPDDAAHPDEGRHRR</sequence>
<organism evidence="3 4">
    <name type="scientific">Pseudonocardia endophytica</name>
    <dbReference type="NCBI Taxonomy" id="401976"/>
    <lineage>
        <taxon>Bacteria</taxon>
        <taxon>Bacillati</taxon>
        <taxon>Actinomycetota</taxon>
        <taxon>Actinomycetes</taxon>
        <taxon>Pseudonocardiales</taxon>
        <taxon>Pseudonocardiaceae</taxon>
        <taxon>Pseudonocardia</taxon>
    </lineage>
</organism>
<feature type="transmembrane region" description="Helical" evidence="2">
    <location>
        <begin position="229"/>
        <end position="250"/>
    </location>
</feature>
<feature type="compositionally biased region" description="Pro residues" evidence="1">
    <location>
        <begin position="467"/>
        <end position="479"/>
    </location>
</feature>